<feature type="compositionally biased region" description="Polar residues" evidence="6">
    <location>
        <begin position="315"/>
        <end position="325"/>
    </location>
</feature>
<dbReference type="Proteomes" id="UP000001307">
    <property type="component" value="Unassembled WGS sequence"/>
</dbReference>
<keyword evidence="1 5" id="KW-0479">Metal-binding</keyword>
<feature type="domain" description="C3H1-type" evidence="7">
    <location>
        <begin position="170"/>
        <end position="198"/>
    </location>
</feature>
<dbReference type="InterPro" id="IPR000571">
    <property type="entry name" value="Znf_CCCH"/>
</dbReference>
<dbReference type="Gene3D" id="4.10.1000.10">
    <property type="entry name" value="Zinc finger, CCCH-type"/>
    <property type="match status" value="2"/>
</dbReference>
<dbReference type="InterPro" id="IPR036855">
    <property type="entry name" value="Znf_CCCH_sf"/>
</dbReference>
<evidence type="ECO:0000256" key="5">
    <source>
        <dbReference type="PROSITE-ProRule" id="PRU00723"/>
    </source>
</evidence>
<keyword evidence="4 5" id="KW-0862">Zinc</keyword>
<dbReference type="PROSITE" id="PS50103">
    <property type="entry name" value="ZF_C3H1"/>
    <property type="match status" value="2"/>
</dbReference>
<organism evidence="8">
    <name type="scientific">Oikopleura dioica</name>
    <name type="common">Tunicate</name>
    <dbReference type="NCBI Taxonomy" id="34765"/>
    <lineage>
        <taxon>Eukaryota</taxon>
        <taxon>Metazoa</taxon>
        <taxon>Chordata</taxon>
        <taxon>Tunicata</taxon>
        <taxon>Appendicularia</taxon>
        <taxon>Copelata</taxon>
        <taxon>Oikopleuridae</taxon>
        <taxon>Oikopleura</taxon>
    </lineage>
</organism>
<feature type="zinc finger region" description="C3H1-type" evidence="5">
    <location>
        <begin position="170"/>
        <end position="198"/>
    </location>
</feature>
<reference evidence="8" key="1">
    <citation type="journal article" date="2010" name="Science">
        <title>Plasticity of animal genome architecture unmasked by rapid evolution of a pelagic tunicate.</title>
        <authorList>
            <person name="Denoeud F."/>
            <person name="Henriet S."/>
            <person name="Mungpakdee S."/>
            <person name="Aury J.M."/>
            <person name="Da Silva C."/>
            <person name="Brinkmann H."/>
            <person name="Mikhaleva J."/>
            <person name="Olsen L.C."/>
            <person name="Jubin C."/>
            <person name="Canestro C."/>
            <person name="Bouquet J.M."/>
            <person name="Danks G."/>
            <person name="Poulain J."/>
            <person name="Campsteijn C."/>
            <person name="Adamski M."/>
            <person name="Cross I."/>
            <person name="Yadetie F."/>
            <person name="Muffato M."/>
            <person name="Louis A."/>
            <person name="Butcher S."/>
            <person name="Tsagkogeorga G."/>
            <person name="Konrad A."/>
            <person name="Singh S."/>
            <person name="Jensen M.F."/>
            <person name="Cong E.H."/>
            <person name="Eikeseth-Otteraa H."/>
            <person name="Noel B."/>
            <person name="Anthouard V."/>
            <person name="Porcel B.M."/>
            <person name="Kachouri-Lafond R."/>
            <person name="Nishino A."/>
            <person name="Ugolini M."/>
            <person name="Chourrout P."/>
            <person name="Nishida H."/>
            <person name="Aasland R."/>
            <person name="Huzurbazar S."/>
            <person name="Westhof E."/>
            <person name="Delsuc F."/>
            <person name="Lehrach H."/>
            <person name="Reinhardt R."/>
            <person name="Weissenbach J."/>
            <person name="Roy S.W."/>
            <person name="Artiguenave F."/>
            <person name="Postlethwait J.H."/>
            <person name="Manak J.R."/>
            <person name="Thompson E.M."/>
            <person name="Jaillon O."/>
            <person name="Du Pasquier L."/>
            <person name="Boudinot P."/>
            <person name="Liberles D.A."/>
            <person name="Volff J.N."/>
            <person name="Philippe H."/>
            <person name="Lenhard B."/>
            <person name="Roest Crollius H."/>
            <person name="Wincker P."/>
            <person name="Chourrout D."/>
        </authorList>
    </citation>
    <scope>NUCLEOTIDE SEQUENCE [LARGE SCALE GENOMIC DNA]</scope>
</reference>
<protein>
    <recommendedName>
        <fullName evidence="7">C3H1-type domain-containing protein</fullName>
    </recommendedName>
</protein>
<dbReference type="AlphaFoldDB" id="E4X0I8"/>
<dbReference type="OrthoDB" id="410307at2759"/>
<evidence type="ECO:0000256" key="2">
    <source>
        <dbReference type="ARBA" id="ARBA00022737"/>
    </source>
</evidence>
<dbReference type="Pfam" id="PF00642">
    <property type="entry name" value="zf-CCCH"/>
    <property type="match status" value="2"/>
</dbReference>
<evidence type="ECO:0000256" key="6">
    <source>
        <dbReference type="SAM" id="MobiDB-lite"/>
    </source>
</evidence>
<proteinExistence type="predicted"/>
<dbReference type="GO" id="GO:0003729">
    <property type="term" value="F:mRNA binding"/>
    <property type="evidence" value="ECO:0007669"/>
    <property type="project" value="InterPro"/>
</dbReference>
<feature type="region of interest" description="Disordered" evidence="6">
    <location>
        <begin position="93"/>
        <end position="130"/>
    </location>
</feature>
<dbReference type="PANTHER" id="PTHR12547">
    <property type="entry name" value="CCCH ZINC FINGER/TIS11-RELATED"/>
    <property type="match status" value="1"/>
</dbReference>
<dbReference type="InterPro" id="IPR045877">
    <property type="entry name" value="ZFP36-like"/>
</dbReference>
<evidence type="ECO:0000313" key="8">
    <source>
        <dbReference type="EMBL" id="CBY23287.1"/>
    </source>
</evidence>
<dbReference type="FunFam" id="4.10.1000.10:FF:000002">
    <property type="entry name" value="Zinc finger protein 36, C3H1 type-like 1"/>
    <property type="match status" value="1"/>
</dbReference>
<evidence type="ECO:0000256" key="3">
    <source>
        <dbReference type="ARBA" id="ARBA00022771"/>
    </source>
</evidence>
<feature type="region of interest" description="Disordered" evidence="6">
    <location>
        <begin position="315"/>
        <end position="343"/>
    </location>
</feature>
<dbReference type="FunFam" id="4.10.1000.10:FF:000001">
    <property type="entry name" value="zinc finger CCCH domain-containing protein 15-like"/>
    <property type="match status" value="1"/>
</dbReference>
<gene>
    <name evidence="8" type="ORF">GSOID_T00015222001</name>
</gene>
<feature type="zinc finger region" description="C3H1-type" evidence="5">
    <location>
        <begin position="132"/>
        <end position="160"/>
    </location>
</feature>
<name>E4X0I8_OIKDI</name>
<dbReference type="PANTHER" id="PTHR12547:SF18">
    <property type="entry name" value="PROTEIN TIS11"/>
    <property type="match status" value="1"/>
</dbReference>
<keyword evidence="9" id="KW-1185">Reference proteome</keyword>
<dbReference type="InParanoid" id="E4X0I8"/>
<dbReference type="GO" id="GO:0008270">
    <property type="term" value="F:zinc ion binding"/>
    <property type="evidence" value="ECO:0007669"/>
    <property type="project" value="UniProtKB-KW"/>
</dbReference>
<dbReference type="EMBL" id="FN653020">
    <property type="protein sequence ID" value="CBY23287.1"/>
    <property type="molecule type" value="Genomic_DNA"/>
</dbReference>
<evidence type="ECO:0000259" key="7">
    <source>
        <dbReference type="PROSITE" id="PS50103"/>
    </source>
</evidence>
<dbReference type="SMART" id="SM00356">
    <property type="entry name" value="ZnF_C3H1"/>
    <property type="match status" value="2"/>
</dbReference>
<evidence type="ECO:0000256" key="1">
    <source>
        <dbReference type="ARBA" id="ARBA00022723"/>
    </source>
</evidence>
<keyword evidence="3 5" id="KW-0863">Zinc-finger</keyword>
<accession>E4X0I8</accession>
<keyword evidence="2" id="KW-0677">Repeat</keyword>
<feature type="compositionally biased region" description="Low complexity" evidence="6">
    <location>
        <begin position="114"/>
        <end position="125"/>
    </location>
</feature>
<dbReference type="SUPFAM" id="SSF90229">
    <property type="entry name" value="CCCH zinc finger"/>
    <property type="match status" value="2"/>
</dbReference>
<evidence type="ECO:0000313" key="9">
    <source>
        <dbReference type="Proteomes" id="UP000001307"/>
    </source>
</evidence>
<feature type="domain" description="C3H1-type" evidence="7">
    <location>
        <begin position="132"/>
        <end position="160"/>
    </location>
</feature>
<sequence length="404" mass="45147">MSHFYFRQLIAIFEHTASRRRAPAQAARRHRGCFQASEAEPAISATARAPQIYTERDDNVRDKTKSDEILFVIQNHSEKINFFQHKSAMTEMQAFSRTPRKSSRDNSHAFRSRTVSVASTGSSDSSGKHNSLYKTELCRSYEETGNCRYGKKCQFAHSVKEVRVLNRHPKYKTEMCKSFHTNGYCPYGARCHFVHNSNEDLELDDLYARGRSASSCASNDDNSIDKSLGALSLKVEEWPLPGNEAASSCSSSEMIHQTPATNSWSSRITKMSKELSPSASTFSSGFDQFVGRSSPPTPWTSAMYSPKRMFNTHGSQFGSIGSASTSERDCASSPETNDAKFDTNFEPFAPVEPLRLQLPNFEPVSTSCYKNSSAPAAPASWFFDEPAGIFQAPRLPVFQNLKEF</sequence>
<evidence type="ECO:0000256" key="4">
    <source>
        <dbReference type="ARBA" id="ARBA00022833"/>
    </source>
</evidence>